<keyword evidence="5" id="KW-1185">Reference proteome</keyword>
<evidence type="ECO:0000256" key="1">
    <source>
        <dbReference type="ARBA" id="ARBA00022679"/>
    </source>
</evidence>
<feature type="domain" description="Phospholipid/glycerol acyltransferase" evidence="3">
    <location>
        <begin position="42"/>
        <end position="152"/>
    </location>
</feature>
<dbReference type="GO" id="GO:0016746">
    <property type="term" value="F:acyltransferase activity"/>
    <property type="evidence" value="ECO:0007669"/>
    <property type="project" value="UniProtKB-KW"/>
</dbReference>
<dbReference type="Proteomes" id="UP001501195">
    <property type="component" value="Unassembled WGS sequence"/>
</dbReference>
<evidence type="ECO:0000313" key="4">
    <source>
        <dbReference type="EMBL" id="GAA4963385.1"/>
    </source>
</evidence>
<dbReference type="EMBL" id="BAABIL010000036">
    <property type="protein sequence ID" value="GAA4963385.1"/>
    <property type="molecule type" value="Genomic_DNA"/>
</dbReference>
<dbReference type="SUPFAM" id="SSF69593">
    <property type="entry name" value="Glycerol-3-phosphate (1)-acyltransferase"/>
    <property type="match status" value="1"/>
</dbReference>
<keyword evidence="2 4" id="KW-0012">Acyltransferase</keyword>
<evidence type="ECO:0000256" key="2">
    <source>
        <dbReference type="ARBA" id="ARBA00023315"/>
    </source>
</evidence>
<reference evidence="5" key="1">
    <citation type="journal article" date="2019" name="Int. J. Syst. Evol. Microbiol.">
        <title>The Global Catalogue of Microorganisms (GCM) 10K type strain sequencing project: providing services to taxonomists for standard genome sequencing and annotation.</title>
        <authorList>
            <consortium name="The Broad Institute Genomics Platform"/>
            <consortium name="The Broad Institute Genome Sequencing Center for Infectious Disease"/>
            <person name="Wu L."/>
            <person name="Ma J."/>
        </authorList>
    </citation>
    <scope>NUCLEOTIDE SEQUENCE [LARGE SCALE GENOMIC DNA]</scope>
    <source>
        <strain evidence="5">JCM 18126</strain>
    </source>
</reference>
<organism evidence="4 5">
    <name type="scientific">Kineococcus glutinatus</name>
    <dbReference type="NCBI Taxonomy" id="1070872"/>
    <lineage>
        <taxon>Bacteria</taxon>
        <taxon>Bacillati</taxon>
        <taxon>Actinomycetota</taxon>
        <taxon>Actinomycetes</taxon>
        <taxon>Kineosporiales</taxon>
        <taxon>Kineosporiaceae</taxon>
        <taxon>Kineococcus</taxon>
    </lineage>
</organism>
<proteinExistence type="predicted"/>
<dbReference type="PANTHER" id="PTHR10434:SF11">
    <property type="entry name" value="1-ACYL-SN-GLYCEROL-3-PHOSPHATE ACYLTRANSFERASE"/>
    <property type="match status" value="1"/>
</dbReference>
<keyword evidence="1" id="KW-0808">Transferase</keyword>
<sequence>MSAVVDVQPPRRWTKGIGTFLARGVWNSAVHGAERVPATGPVIFAANHASILDGPLLFAVAPRDVHFLVKREMFNGVVGWALLRAGQVPLDRSHGDRGALSAVLAVLQAGGAAGVFPEGTRGTGQATSVRSGVAWLALQSRAPVVPVACLGARRPGERDRALPPPRRRLHFCFGEPFTVEKEAGVPGRIALAAAAERVRTRLSEHVADSLRLTGVHVPADLGGDELGLGELAPDDVRGGGR</sequence>
<dbReference type="RefSeq" id="WP_345710580.1">
    <property type="nucleotide sequence ID" value="NZ_BAABIL010000036.1"/>
</dbReference>
<gene>
    <name evidence="4" type="ORF">GCM10023225_03350</name>
</gene>
<dbReference type="Pfam" id="PF01553">
    <property type="entry name" value="Acyltransferase"/>
    <property type="match status" value="1"/>
</dbReference>
<protein>
    <submittedName>
        <fullName evidence="4">Lysophospholipid acyltransferase family protein</fullName>
    </submittedName>
</protein>
<accession>A0ABP9H7X7</accession>
<dbReference type="SMART" id="SM00563">
    <property type="entry name" value="PlsC"/>
    <property type="match status" value="1"/>
</dbReference>
<comment type="caution">
    <text evidence="4">The sequence shown here is derived from an EMBL/GenBank/DDBJ whole genome shotgun (WGS) entry which is preliminary data.</text>
</comment>
<evidence type="ECO:0000313" key="5">
    <source>
        <dbReference type="Proteomes" id="UP001501195"/>
    </source>
</evidence>
<evidence type="ECO:0000259" key="3">
    <source>
        <dbReference type="SMART" id="SM00563"/>
    </source>
</evidence>
<name>A0ABP9H7X7_9ACTN</name>
<dbReference type="PANTHER" id="PTHR10434">
    <property type="entry name" value="1-ACYL-SN-GLYCEROL-3-PHOSPHATE ACYLTRANSFERASE"/>
    <property type="match status" value="1"/>
</dbReference>
<dbReference type="CDD" id="cd07989">
    <property type="entry name" value="LPLAT_AGPAT-like"/>
    <property type="match status" value="1"/>
</dbReference>
<dbReference type="InterPro" id="IPR002123">
    <property type="entry name" value="Plipid/glycerol_acylTrfase"/>
</dbReference>